<dbReference type="PANTHER" id="PTHR30344">
    <property type="entry name" value="6-PHOSPHOGLUCONOLACTONASE-RELATED"/>
    <property type="match status" value="1"/>
</dbReference>
<dbReference type="AlphaFoldDB" id="A0A0M8N109"/>
<feature type="region of interest" description="Disordered" evidence="2">
    <location>
        <begin position="1"/>
        <end position="24"/>
    </location>
</feature>
<evidence type="ECO:0000313" key="3">
    <source>
        <dbReference type="EMBL" id="KOS17740.1"/>
    </source>
</evidence>
<organism evidence="3 4">
    <name type="scientific">Escovopsis weberi</name>
    <dbReference type="NCBI Taxonomy" id="150374"/>
    <lineage>
        <taxon>Eukaryota</taxon>
        <taxon>Fungi</taxon>
        <taxon>Dikarya</taxon>
        <taxon>Ascomycota</taxon>
        <taxon>Pezizomycotina</taxon>
        <taxon>Sordariomycetes</taxon>
        <taxon>Hypocreomycetidae</taxon>
        <taxon>Hypocreales</taxon>
        <taxon>Hypocreaceae</taxon>
        <taxon>Escovopsis</taxon>
    </lineage>
</organism>
<dbReference type="SUPFAM" id="SSF51004">
    <property type="entry name" value="C-terminal (heme d1) domain of cytochrome cd1-nitrite reductase"/>
    <property type="match status" value="1"/>
</dbReference>
<dbReference type="STRING" id="150374.A0A0M8N109"/>
<dbReference type="GO" id="GO:0017057">
    <property type="term" value="F:6-phosphogluconolactonase activity"/>
    <property type="evidence" value="ECO:0007669"/>
    <property type="project" value="TreeGrafter"/>
</dbReference>
<evidence type="ECO:0008006" key="5">
    <source>
        <dbReference type="Google" id="ProtNLM"/>
    </source>
</evidence>
<evidence type="ECO:0000313" key="4">
    <source>
        <dbReference type="Proteomes" id="UP000053831"/>
    </source>
</evidence>
<name>A0A0M8N109_ESCWE</name>
<dbReference type="InterPro" id="IPR050282">
    <property type="entry name" value="Cycloisomerase_2"/>
</dbReference>
<dbReference type="PANTHER" id="PTHR30344:SF1">
    <property type="entry name" value="6-PHOSPHOGLUCONOLACTONASE"/>
    <property type="match status" value="1"/>
</dbReference>
<feature type="compositionally biased region" description="Polar residues" evidence="2">
    <location>
        <begin position="15"/>
        <end position="24"/>
    </location>
</feature>
<sequence length="421" mass="44645">MPDSVDDPASAVQDPRTQTATETMKSSQAIVSSLLGAGALASPARLFVASYGGTVSTLVIGATKASPDCGIQQLHPTSVSAQCSTNPSWLTLDAPKDVLYCLDEGLNTVDGTLTSLKTNKDGSLSVLDQRPTLNGPVSGVFYGHNRNGLVMAHYVGSGVTTWDVSDPSKIKLLDQQEFKLAAPGPDPAQDSPHPHEAVLAPAGKFILVPDLGADMIRVFNYDDATLRIKALPAIHSKPGYGPRHLAFVVKGRNTYAYLACELKNRIVGYKVTYPSKESIHFTEIFDVNTHGDAAQLSDAFSAAEILVTPDTNHVLMSSRGEKSLTIPNFDPTNSTAIVSDPIINFSIDAETGHLTRIQTVSAGGKFPRHFSINKAGTLVAVGLQLDSRVAVIARDPKSGLLGDFVAYANVAGEITCAVFDE</sequence>
<dbReference type="Gene3D" id="2.130.10.10">
    <property type="entry name" value="YVTN repeat-like/Quinoprotein amine dehydrogenase"/>
    <property type="match status" value="1"/>
</dbReference>
<gene>
    <name evidence="3" type="ORF">ESCO_002963</name>
</gene>
<comment type="similarity">
    <text evidence="1">Belongs to the cycloisomerase 2 family.</text>
</comment>
<reference evidence="3 4" key="1">
    <citation type="submission" date="2015-07" db="EMBL/GenBank/DDBJ databases">
        <title>The genome of the fungus Escovopsis weberi, a specialized disease agent of ant agriculture.</title>
        <authorList>
            <person name="de Man T.J."/>
            <person name="Stajich J.E."/>
            <person name="Kubicek C.P."/>
            <person name="Chenthamara K."/>
            <person name="Atanasova L."/>
            <person name="Druzhinina I.S."/>
            <person name="Birnbaum S."/>
            <person name="Barribeau S.M."/>
            <person name="Teiling C."/>
            <person name="Suen G."/>
            <person name="Currie C."/>
            <person name="Gerardo N.M."/>
        </authorList>
    </citation>
    <scope>NUCLEOTIDE SEQUENCE [LARGE SCALE GENOMIC DNA]</scope>
</reference>
<evidence type="ECO:0000256" key="1">
    <source>
        <dbReference type="ARBA" id="ARBA00005564"/>
    </source>
</evidence>
<dbReference type="Proteomes" id="UP000053831">
    <property type="component" value="Unassembled WGS sequence"/>
</dbReference>
<accession>A0A0M8N109</accession>
<proteinExistence type="inferred from homology"/>
<protein>
    <recommendedName>
        <fullName evidence="5">6-phosphogluconolactonase</fullName>
    </recommendedName>
</protein>
<dbReference type="OrthoDB" id="9972196at2759"/>
<evidence type="ECO:0000256" key="2">
    <source>
        <dbReference type="SAM" id="MobiDB-lite"/>
    </source>
</evidence>
<dbReference type="InterPro" id="IPR011048">
    <property type="entry name" value="Haem_d1_sf"/>
</dbReference>
<dbReference type="InterPro" id="IPR019405">
    <property type="entry name" value="Lactonase_7-beta_prop"/>
</dbReference>
<dbReference type="EMBL" id="LGSR01000022">
    <property type="protein sequence ID" value="KOS17740.1"/>
    <property type="molecule type" value="Genomic_DNA"/>
</dbReference>
<dbReference type="InterPro" id="IPR015943">
    <property type="entry name" value="WD40/YVTN_repeat-like_dom_sf"/>
</dbReference>
<comment type="caution">
    <text evidence="3">The sequence shown here is derived from an EMBL/GenBank/DDBJ whole genome shotgun (WGS) entry which is preliminary data.</text>
</comment>
<dbReference type="Pfam" id="PF10282">
    <property type="entry name" value="Lactonase"/>
    <property type="match status" value="1"/>
</dbReference>
<keyword evidence="4" id="KW-1185">Reference proteome</keyword>